<organism evidence="1 2">
    <name type="scientific">Promicromonospora umidemergens</name>
    <dbReference type="NCBI Taxonomy" id="629679"/>
    <lineage>
        <taxon>Bacteria</taxon>
        <taxon>Bacillati</taxon>
        <taxon>Actinomycetota</taxon>
        <taxon>Actinomycetes</taxon>
        <taxon>Micrococcales</taxon>
        <taxon>Promicromonosporaceae</taxon>
        <taxon>Promicromonospora</taxon>
    </lineage>
</organism>
<dbReference type="Proteomes" id="UP001500843">
    <property type="component" value="Unassembled WGS sequence"/>
</dbReference>
<reference evidence="2" key="1">
    <citation type="journal article" date="2019" name="Int. J. Syst. Evol. Microbiol.">
        <title>The Global Catalogue of Microorganisms (GCM) 10K type strain sequencing project: providing services to taxonomists for standard genome sequencing and annotation.</title>
        <authorList>
            <consortium name="The Broad Institute Genomics Platform"/>
            <consortium name="The Broad Institute Genome Sequencing Center for Infectious Disease"/>
            <person name="Wu L."/>
            <person name="Ma J."/>
        </authorList>
    </citation>
    <scope>NUCLEOTIDE SEQUENCE [LARGE SCALE GENOMIC DNA]</scope>
    <source>
        <strain evidence="2">JCM 17975</strain>
    </source>
</reference>
<keyword evidence="2" id="KW-1185">Reference proteome</keyword>
<accession>A0ABP8WNR1</accession>
<name>A0ABP8WNR1_9MICO</name>
<proteinExistence type="predicted"/>
<gene>
    <name evidence="1" type="ORF">GCM10023198_08700</name>
</gene>
<evidence type="ECO:0000313" key="2">
    <source>
        <dbReference type="Proteomes" id="UP001500843"/>
    </source>
</evidence>
<protein>
    <submittedName>
        <fullName evidence="1">Uncharacterized protein</fullName>
    </submittedName>
</protein>
<comment type="caution">
    <text evidence="1">The sequence shown here is derived from an EMBL/GenBank/DDBJ whole genome shotgun (WGS) entry which is preliminary data.</text>
</comment>
<sequence length="62" mass="6900">MVVEEPEVPVETHVDARRLEHRRFVRVEDDAVSLELGTDIAVGEEHPDTVLGVTGRRRPVAG</sequence>
<dbReference type="EMBL" id="BAABHM010000005">
    <property type="protein sequence ID" value="GAA4692020.1"/>
    <property type="molecule type" value="Genomic_DNA"/>
</dbReference>
<evidence type="ECO:0000313" key="1">
    <source>
        <dbReference type="EMBL" id="GAA4692020.1"/>
    </source>
</evidence>